<dbReference type="InterPro" id="IPR047147">
    <property type="entry name" value="FBX5_43"/>
</dbReference>
<gene>
    <name evidence="2" type="ORF">g.9167</name>
    <name evidence="3" type="ORF">g.9169</name>
</gene>
<dbReference type="SMART" id="SM00256">
    <property type="entry name" value="FBOX"/>
    <property type="match status" value="1"/>
</dbReference>
<dbReference type="Pfam" id="PF00646">
    <property type="entry name" value="F-box"/>
    <property type="match status" value="1"/>
</dbReference>
<proteinExistence type="predicted"/>
<evidence type="ECO:0000313" key="2">
    <source>
        <dbReference type="EMBL" id="JAS05840.1"/>
    </source>
</evidence>
<feature type="domain" description="F-box" evidence="1">
    <location>
        <begin position="247"/>
        <end position="287"/>
    </location>
</feature>
<dbReference type="EMBL" id="GEDC01012699">
    <property type="protein sequence ID" value="JAS24599.1"/>
    <property type="molecule type" value="Transcribed_RNA"/>
</dbReference>
<sequence length="442" mass="50525">MEGGSDKMSPEINTWFKMNSNMDQDGFNESFCSKLQTPQDYISGDSGFHSITPDSAESVENLSLPPQCFNVLTKHTPHHVRNIQFGPFISTPATQLDMMDTSLYVDDEQNPLIYNCDHLNLMETNESNLILKNENSTNFTSICSNLGISVSYDKPPVLLDSSGQERLKSNSFMSLANSNNNIDTEMSTKSNDSTNFICKEQFINNTTPIFPTCKNVYLTNCYVRKNKRFLNGIENLDILYQLGVKNNYNHIIENIFGYLTPYDLLNVKKVSTTWNQIFLNISPTQKKWKAFKRQCKEVQKENMNVSQEISSEIKLIKRRGRHTYLSAIENMNVSQNLQQHSPQISPVVSPSKRKFNLFQKEGEKLKQGERLLRCPKCTFPSHDLGSTFATCTRIGCKYEFCIFCFGVYSLNHICPPLYTPKLCKKRTSTIGSKGSKRNLRRL</sequence>
<accession>A0A1B6DFY3</accession>
<dbReference type="AlphaFoldDB" id="A0A1B6DFY3"/>
<dbReference type="Gene3D" id="2.20.25.20">
    <property type="match status" value="1"/>
</dbReference>
<reference evidence="3" key="1">
    <citation type="submission" date="2015-12" db="EMBL/GenBank/DDBJ databases">
        <title>De novo transcriptome assembly of four potential Pierce s Disease insect vectors from Arizona vineyards.</title>
        <authorList>
            <person name="Tassone E.E."/>
        </authorList>
    </citation>
    <scope>NUCLEOTIDE SEQUENCE</scope>
</reference>
<dbReference type="PANTHER" id="PTHR15493:SF9">
    <property type="entry name" value="GH14043P"/>
    <property type="match status" value="1"/>
</dbReference>
<dbReference type="InterPro" id="IPR001810">
    <property type="entry name" value="F-box_dom"/>
</dbReference>
<evidence type="ECO:0000259" key="1">
    <source>
        <dbReference type="SMART" id="SM00256"/>
    </source>
</evidence>
<protein>
    <recommendedName>
        <fullName evidence="1">F-box domain-containing protein</fullName>
    </recommendedName>
</protein>
<dbReference type="GO" id="GO:0045835">
    <property type="term" value="P:negative regulation of meiotic nuclear division"/>
    <property type="evidence" value="ECO:0007669"/>
    <property type="project" value="InterPro"/>
</dbReference>
<dbReference type="CDD" id="cd22086">
    <property type="entry name" value="F-box_EMI"/>
    <property type="match status" value="1"/>
</dbReference>
<organism evidence="3">
    <name type="scientific">Clastoptera arizonana</name>
    <name type="common">Arizona spittle bug</name>
    <dbReference type="NCBI Taxonomy" id="38151"/>
    <lineage>
        <taxon>Eukaryota</taxon>
        <taxon>Metazoa</taxon>
        <taxon>Ecdysozoa</taxon>
        <taxon>Arthropoda</taxon>
        <taxon>Hexapoda</taxon>
        <taxon>Insecta</taxon>
        <taxon>Pterygota</taxon>
        <taxon>Neoptera</taxon>
        <taxon>Paraneoptera</taxon>
        <taxon>Hemiptera</taxon>
        <taxon>Auchenorrhyncha</taxon>
        <taxon>Cercopoidea</taxon>
        <taxon>Clastopteridae</taxon>
        <taxon>Clastoptera</taxon>
    </lineage>
</organism>
<dbReference type="SUPFAM" id="SSF81383">
    <property type="entry name" value="F-box domain"/>
    <property type="match status" value="1"/>
</dbReference>
<dbReference type="SUPFAM" id="SSF57850">
    <property type="entry name" value="RING/U-box"/>
    <property type="match status" value="1"/>
</dbReference>
<dbReference type="EMBL" id="GEDC01031458">
    <property type="protein sequence ID" value="JAS05840.1"/>
    <property type="molecule type" value="Transcribed_RNA"/>
</dbReference>
<dbReference type="GO" id="GO:0007088">
    <property type="term" value="P:regulation of mitotic nuclear division"/>
    <property type="evidence" value="ECO:0007669"/>
    <property type="project" value="InterPro"/>
</dbReference>
<dbReference type="InterPro" id="IPR036047">
    <property type="entry name" value="F-box-like_dom_sf"/>
</dbReference>
<name>A0A1B6DFY3_9HEMI</name>
<dbReference type="PANTHER" id="PTHR15493">
    <property type="entry name" value="F-BOX ONLY PROTEIN 5 AND 43"/>
    <property type="match status" value="1"/>
</dbReference>
<dbReference type="GO" id="GO:0005634">
    <property type="term" value="C:nucleus"/>
    <property type="evidence" value="ECO:0007669"/>
    <property type="project" value="TreeGrafter"/>
</dbReference>
<dbReference type="Gene3D" id="1.20.1280.50">
    <property type="match status" value="1"/>
</dbReference>
<evidence type="ECO:0000313" key="3">
    <source>
        <dbReference type="EMBL" id="JAS24599.1"/>
    </source>
</evidence>